<keyword evidence="1" id="KW-1133">Transmembrane helix</keyword>
<comment type="caution">
    <text evidence="2">The sequence shown here is derived from an EMBL/GenBank/DDBJ whole genome shotgun (WGS) entry which is preliminary data.</text>
</comment>
<evidence type="ECO:0000313" key="2">
    <source>
        <dbReference type="EMBL" id="RKE95981.1"/>
    </source>
</evidence>
<gene>
    <name evidence="2" type="ORF">C8N30_0531</name>
</gene>
<proteinExistence type="predicted"/>
<reference evidence="2 3" key="1">
    <citation type="submission" date="2018-09" db="EMBL/GenBank/DDBJ databases">
        <title>Genomic Encyclopedia of Archaeal and Bacterial Type Strains, Phase II (KMG-II): from individual species to whole genera.</title>
        <authorList>
            <person name="Goeker M."/>
        </authorList>
    </citation>
    <scope>NUCLEOTIDE SEQUENCE [LARGE SCALE GENOMIC DNA]</scope>
    <source>
        <strain evidence="2 3">DSM 11458</strain>
    </source>
</reference>
<keyword evidence="1" id="KW-0812">Transmembrane</keyword>
<keyword evidence="3" id="KW-1185">Reference proteome</keyword>
<dbReference type="RefSeq" id="WP_147419672.1">
    <property type="nucleotide sequence ID" value="NZ_RAQK01000001.1"/>
</dbReference>
<keyword evidence="1" id="KW-0472">Membrane</keyword>
<protein>
    <submittedName>
        <fullName evidence="2">Uncharacterized protein</fullName>
    </submittedName>
</protein>
<evidence type="ECO:0000313" key="3">
    <source>
        <dbReference type="Proteomes" id="UP000284407"/>
    </source>
</evidence>
<dbReference type="EMBL" id="RAQK01000001">
    <property type="protein sequence ID" value="RKE95981.1"/>
    <property type="molecule type" value="Genomic_DNA"/>
</dbReference>
<accession>A0A420DNZ3</accession>
<dbReference type="Proteomes" id="UP000284407">
    <property type="component" value="Unassembled WGS sequence"/>
</dbReference>
<dbReference type="AlphaFoldDB" id="A0A420DNZ3"/>
<feature type="transmembrane region" description="Helical" evidence="1">
    <location>
        <begin position="12"/>
        <end position="29"/>
    </location>
</feature>
<evidence type="ECO:0000256" key="1">
    <source>
        <dbReference type="SAM" id="Phobius"/>
    </source>
</evidence>
<dbReference type="STRING" id="1443111.Z949_2500"/>
<name>A0A420DNZ3_9RHOB</name>
<organism evidence="2 3">
    <name type="scientific">Sulfitobacter guttiformis</name>
    <dbReference type="NCBI Taxonomy" id="74349"/>
    <lineage>
        <taxon>Bacteria</taxon>
        <taxon>Pseudomonadati</taxon>
        <taxon>Pseudomonadota</taxon>
        <taxon>Alphaproteobacteria</taxon>
        <taxon>Rhodobacterales</taxon>
        <taxon>Roseobacteraceae</taxon>
        <taxon>Sulfitobacter</taxon>
    </lineage>
</organism>
<dbReference type="OrthoDB" id="6385276at2"/>
<sequence length="164" mass="18058">MSNISLRFPYLIYLSIASILIGVIAAPLFRDLPVQGGAADMMAHEMEHGMLEIPALGAPQVDIAVEKDAMNGWNVTVMTNNFTFTPERVGSENVDNTGHAHLYVDGIKIARLYSLHFHLPRLPVGDHEVSVSLSSNDHSYYMIDGNVISARATITEDETEMDTE</sequence>